<dbReference type="OrthoDB" id="1437499at2"/>
<feature type="transmembrane region" description="Helical" evidence="1">
    <location>
        <begin position="41"/>
        <end position="60"/>
    </location>
</feature>
<organism evidence="2 3">
    <name type="scientific">Flavobacterium stagni</name>
    <dbReference type="NCBI Taxonomy" id="2506421"/>
    <lineage>
        <taxon>Bacteria</taxon>
        <taxon>Pseudomonadati</taxon>
        <taxon>Bacteroidota</taxon>
        <taxon>Flavobacteriia</taxon>
        <taxon>Flavobacteriales</taxon>
        <taxon>Flavobacteriaceae</taxon>
        <taxon>Flavobacterium</taxon>
    </lineage>
</organism>
<keyword evidence="1" id="KW-1133">Transmembrane helix</keyword>
<protein>
    <recommendedName>
        <fullName evidence="4">DUF1761 domain-containing protein</fullName>
    </recommendedName>
</protein>
<keyword evidence="1" id="KW-0812">Transmembrane</keyword>
<gene>
    <name evidence="2" type="ORF">EQG61_11755</name>
</gene>
<dbReference type="RefSeq" id="WP_129462139.1">
    <property type="nucleotide sequence ID" value="NZ_SBKN01000007.1"/>
</dbReference>
<comment type="caution">
    <text evidence="2">The sequence shown here is derived from an EMBL/GenBank/DDBJ whole genome shotgun (WGS) entry which is preliminary data.</text>
</comment>
<keyword evidence="1" id="KW-0472">Membrane</keyword>
<evidence type="ECO:0000256" key="1">
    <source>
        <dbReference type="SAM" id="Phobius"/>
    </source>
</evidence>
<dbReference type="Proteomes" id="UP000289857">
    <property type="component" value="Unassembled WGS sequence"/>
</dbReference>
<feature type="transmembrane region" description="Helical" evidence="1">
    <location>
        <begin position="103"/>
        <end position="124"/>
    </location>
</feature>
<keyword evidence="3" id="KW-1185">Reference proteome</keyword>
<accession>A0A4Q1K7X6</accession>
<feature type="transmembrane region" description="Helical" evidence="1">
    <location>
        <begin position="7"/>
        <end position="29"/>
    </location>
</feature>
<feature type="transmembrane region" description="Helical" evidence="1">
    <location>
        <begin position="72"/>
        <end position="91"/>
    </location>
</feature>
<name>A0A4Q1K7X6_9FLAO</name>
<evidence type="ECO:0000313" key="2">
    <source>
        <dbReference type="EMBL" id="RXR21679.1"/>
    </source>
</evidence>
<sequence length="129" mass="13912">MNAKKLLAGGIVGGIAYFLLGWIVYGMLLHDFFPQPPGEENLTHIFIGSMSYGFLMGWVFQLNEGIGKCVPGIKAGMGIGLFAALHMTYFMHMYESSFDMKLMVVDTLAMIGISALVGAIVAVVNGKLS</sequence>
<dbReference type="EMBL" id="SBKN01000007">
    <property type="protein sequence ID" value="RXR21679.1"/>
    <property type="molecule type" value="Genomic_DNA"/>
</dbReference>
<reference evidence="3" key="1">
    <citation type="submission" date="2019-01" db="EMBL/GenBank/DDBJ databases">
        <title>Cytophagaceae bacterium strain CAR-16.</title>
        <authorList>
            <person name="Chen W.-M."/>
        </authorList>
    </citation>
    <scope>NUCLEOTIDE SEQUENCE [LARGE SCALE GENOMIC DNA]</scope>
    <source>
        <strain evidence="3">WWJ-16</strain>
    </source>
</reference>
<dbReference type="AlphaFoldDB" id="A0A4Q1K7X6"/>
<evidence type="ECO:0000313" key="3">
    <source>
        <dbReference type="Proteomes" id="UP000289857"/>
    </source>
</evidence>
<evidence type="ECO:0008006" key="4">
    <source>
        <dbReference type="Google" id="ProtNLM"/>
    </source>
</evidence>
<proteinExistence type="predicted"/>